<evidence type="ECO:0000313" key="2">
    <source>
        <dbReference type="Proteomes" id="UP000315783"/>
    </source>
</evidence>
<protein>
    <submittedName>
        <fullName evidence="1">Uncharacterized protein</fullName>
    </submittedName>
</protein>
<evidence type="ECO:0000313" key="1">
    <source>
        <dbReference type="EMBL" id="TQW00414.1"/>
    </source>
</evidence>
<sequence>MESLQKLACAHAFLSADAAGAAVVLTARDRKETGQNDGAQPCPADGAWHEATRVSEAMGDRYQRRQYPETNRGGKIDDVSIEANRARDLAFRAVIITSSSRELLLKDRACSAARQGFMPKCRDHRFCK</sequence>
<name>A0A545WC93_9HYPO</name>
<dbReference type="EMBL" id="SPUK01000001">
    <property type="protein sequence ID" value="TQW00414.1"/>
    <property type="molecule type" value="Genomic_DNA"/>
</dbReference>
<gene>
    <name evidence="1" type="ORF">IF1G_00345</name>
</gene>
<organism evidence="1 2">
    <name type="scientific">Cordyceps javanica</name>
    <dbReference type="NCBI Taxonomy" id="43265"/>
    <lineage>
        <taxon>Eukaryota</taxon>
        <taxon>Fungi</taxon>
        <taxon>Dikarya</taxon>
        <taxon>Ascomycota</taxon>
        <taxon>Pezizomycotina</taxon>
        <taxon>Sordariomycetes</taxon>
        <taxon>Hypocreomycetidae</taxon>
        <taxon>Hypocreales</taxon>
        <taxon>Cordycipitaceae</taxon>
        <taxon>Cordyceps</taxon>
    </lineage>
</organism>
<dbReference type="AlphaFoldDB" id="A0A545WC93"/>
<reference evidence="1 2" key="1">
    <citation type="journal article" date="2019" name="Appl. Microbiol. Biotechnol.">
        <title>Genome sequence of Isaria javanica and comparative genome analysis insights into family S53 peptidase evolution in fungal entomopathogens.</title>
        <authorList>
            <person name="Lin R."/>
            <person name="Zhang X."/>
            <person name="Xin B."/>
            <person name="Zou M."/>
            <person name="Gao Y."/>
            <person name="Qin F."/>
            <person name="Hu Q."/>
            <person name="Xie B."/>
            <person name="Cheng X."/>
        </authorList>
    </citation>
    <scope>NUCLEOTIDE SEQUENCE [LARGE SCALE GENOMIC DNA]</scope>
    <source>
        <strain evidence="1 2">IJ1G</strain>
    </source>
</reference>
<keyword evidence="2" id="KW-1185">Reference proteome</keyword>
<dbReference type="Proteomes" id="UP000315783">
    <property type="component" value="Unassembled WGS sequence"/>
</dbReference>
<proteinExistence type="predicted"/>
<accession>A0A545WC93</accession>
<comment type="caution">
    <text evidence="1">The sequence shown here is derived from an EMBL/GenBank/DDBJ whole genome shotgun (WGS) entry which is preliminary data.</text>
</comment>